<name>A0A7Y9E5K8_9ACTN</name>
<dbReference type="Proteomes" id="UP000535511">
    <property type="component" value="Unassembled WGS sequence"/>
</dbReference>
<accession>A0A7Y9E5K8</accession>
<organism evidence="3 4">
    <name type="scientific">Nocardioides panaciterrulae</name>
    <dbReference type="NCBI Taxonomy" id="661492"/>
    <lineage>
        <taxon>Bacteria</taxon>
        <taxon>Bacillati</taxon>
        <taxon>Actinomycetota</taxon>
        <taxon>Actinomycetes</taxon>
        <taxon>Propionibacteriales</taxon>
        <taxon>Nocardioidaceae</taxon>
        <taxon>Nocardioides</taxon>
    </lineage>
</organism>
<proteinExistence type="predicted"/>
<dbReference type="Pfam" id="PF05656">
    <property type="entry name" value="DUF805"/>
    <property type="match status" value="1"/>
</dbReference>
<protein>
    <submittedName>
        <fullName evidence="3">Uncharacterized membrane protein YhaH (DUF805 family)</fullName>
    </submittedName>
</protein>
<feature type="region of interest" description="Disordered" evidence="1">
    <location>
        <begin position="149"/>
        <end position="222"/>
    </location>
</feature>
<evidence type="ECO:0000256" key="2">
    <source>
        <dbReference type="SAM" id="Phobius"/>
    </source>
</evidence>
<evidence type="ECO:0000313" key="4">
    <source>
        <dbReference type="Proteomes" id="UP000535511"/>
    </source>
</evidence>
<feature type="transmembrane region" description="Helical" evidence="2">
    <location>
        <begin position="117"/>
        <end position="142"/>
    </location>
</feature>
<feature type="transmembrane region" description="Helical" evidence="2">
    <location>
        <begin position="81"/>
        <end position="105"/>
    </location>
</feature>
<gene>
    <name evidence="3" type="ORF">BJZ21_001756</name>
</gene>
<feature type="transmembrane region" description="Helical" evidence="2">
    <location>
        <begin position="27"/>
        <end position="45"/>
    </location>
</feature>
<keyword evidence="2" id="KW-0472">Membrane</keyword>
<dbReference type="RefSeq" id="WP_179663387.1">
    <property type="nucleotide sequence ID" value="NZ_JACCBG010000001.1"/>
</dbReference>
<sequence length="222" mass="23055">MGFRGSVESALRQYATFRGRAPRAEYWWFYLFSVLVGIAANILDGVLGTNLLNPLASLALLLPSLAVGVRRLHDSNLSGWWLLAPIVCGIVALVLIFAGVGAVIVDAAGGGNNRLTGAAVALLLVGLLMGLVSLVVGLVLMLRSSTPGPNRFGPDPYGPNPYGQGGNPPYGGPGAPYGDQYGQYGQNSGQYGQNSGQPAPYQGYGNPYGGGSPDYGDRSGPR</sequence>
<reference evidence="3 4" key="1">
    <citation type="submission" date="2020-07" db="EMBL/GenBank/DDBJ databases">
        <title>Sequencing the genomes of 1000 actinobacteria strains.</title>
        <authorList>
            <person name="Klenk H.-P."/>
        </authorList>
    </citation>
    <scope>NUCLEOTIDE SEQUENCE [LARGE SCALE GENOMIC DNA]</scope>
    <source>
        <strain evidence="3 4">DSM 21350</strain>
    </source>
</reference>
<feature type="compositionally biased region" description="Low complexity" evidence="1">
    <location>
        <begin position="176"/>
        <end position="205"/>
    </location>
</feature>
<keyword evidence="2" id="KW-1133">Transmembrane helix</keyword>
<dbReference type="GO" id="GO:0005886">
    <property type="term" value="C:plasma membrane"/>
    <property type="evidence" value="ECO:0007669"/>
    <property type="project" value="TreeGrafter"/>
</dbReference>
<dbReference type="EMBL" id="JACCBG010000001">
    <property type="protein sequence ID" value="NYD41673.1"/>
    <property type="molecule type" value="Genomic_DNA"/>
</dbReference>
<dbReference type="InterPro" id="IPR008523">
    <property type="entry name" value="DUF805"/>
</dbReference>
<keyword evidence="4" id="KW-1185">Reference proteome</keyword>
<dbReference type="AlphaFoldDB" id="A0A7Y9E5K8"/>
<keyword evidence="2" id="KW-0812">Transmembrane</keyword>
<dbReference type="PANTHER" id="PTHR34980">
    <property type="entry name" value="INNER MEMBRANE PROTEIN-RELATED-RELATED"/>
    <property type="match status" value="1"/>
</dbReference>
<feature type="compositionally biased region" description="Gly residues" evidence="1">
    <location>
        <begin position="163"/>
        <end position="175"/>
    </location>
</feature>
<comment type="caution">
    <text evidence="3">The sequence shown here is derived from an EMBL/GenBank/DDBJ whole genome shotgun (WGS) entry which is preliminary data.</text>
</comment>
<evidence type="ECO:0000313" key="3">
    <source>
        <dbReference type="EMBL" id="NYD41673.1"/>
    </source>
</evidence>
<evidence type="ECO:0000256" key="1">
    <source>
        <dbReference type="SAM" id="MobiDB-lite"/>
    </source>
</evidence>
<feature type="transmembrane region" description="Helical" evidence="2">
    <location>
        <begin position="51"/>
        <end position="69"/>
    </location>
</feature>
<dbReference type="PANTHER" id="PTHR34980:SF2">
    <property type="entry name" value="INNER MEMBRANE PROTEIN YHAH-RELATED"/>
    <property type="match status" value="1"/>
</dbReference>